<dbReference type="Proteomes" id="UP001642484">
    <property type="component" value="Unassembled WGS sequence"/>
</dbReference>
<protein>
    <submittedName>
        <fullName evidence="1">Uncharacterized protein</fullName>
    </submittedName>
</protein>
<name>A0ABP0IYY3_9DINO</name>
<dbReference type="EMBL" id="CAXAMN010004014">
    <property type="protein sequence ID" value="CAK9007326.1"/>
    <property type="molecule type" value="Genomic_DNA"/>
</dbReference>
<gene>
    <name evidence="1" type="ORF">CCMP2556_LOCUS8796</name>
</gene>
<comment type="caution">
    <text evidence="1">The sequence shown here is derived from an EMBL/GenBank/DDBJ whole genome shotgun (WGS) entry which is preliminary data.</text>
</comment>
<reference evidence="1 2" key="1">
    <citation type="submission" date="2024-02" db="EMBL/GenBank/DDBJ databases">
        <authorList>
            <person name="Chen Y."/>
            <person name="Shah S."/>
            <person name="Dougan E. K."/>
            <person name="Thang M."/>
            <person name="Chan C."/>
        </authorList>
    </citation>
    <scope>NUCLEOTIDE SEQUENCE [LARGE SCALE GENOMIC DNA]</scope>
</reference>
<organism evidence="1 2">
    <name type="scientific">Durusdinium trenchii</name>
    <dbReference type="NCBI Taxonomy" id="1381693"/>
    <lineage>
        <taxon>Eukaryota</taxon>
        <taxon>Sar</taxon>
        <taxon>Alveolata</taxon>
        <taxon>Dinophyceae</taxon>
        <taxon>Suessiales</taxon>
        <taxon>Symbiodiniaceae</taxon>
        <taxon>Durusdinium</taxon>
    </lineage>
</organism>
<accession>A0ABP0IYY3</accession>
<proteinExistence type="predicted"/>
<sequence length="265" mass="28269">MARKLKEYLLAAVVLVFLGSRREAFVSVPSLRTGRGATAPTGRTSPRSVAVRAHWGLGPLGPVESAAAFRIYFLPFVDPLEIDETLIDQLFGGWFGPLTPLLLGLLVFWVQSQINAVRREQEGRVIGSAAKAVGDAAAKTATGAAQSLTERLGKVPAEQWFKLLLCLALDLAGDATFLLPGAGELGDLAFAPFEALALRSLFGGGLLSILGFAEEALPFTDALPTATTGWVLQTLFSDSPLAQLLGIQPLEMDTPNTKKPERDQK</sequence>
<evidence type="ECO:0000313" key="1">
    <source>
        <dbReference type="EMBL" id="CAK9007326.1"/>
    </source>
</evidence>
<keyword evidence="2" id="KW-1185">Reference proteome</keyword>
<evidence type="ECO:0000313" key="2">
    <source>
        <dbReference type="Proteomes" id="UP001642484"/>
    </source>
</evidence>